<reference evidence="1 2" key="1">
    <citation type="submission" date="2023-03" db="EMBL/GenBank/DDBJ databases">
        <title>High-quality genome of Scylla paramamosain provides insights in environmental adaptation.</title>
        <authorList>
            <person name="Zhang L."/>
        </authorList>
    </citation>
    <scope>NUCLEOTIDE SEQUENCE [LARGE SCALE GENOMIC DNA]</scope>
    <source>
        <strain evidence="1">LZ_2023a</strain>
        <tissue evidence="1">Muscle</tissue>
    </source>
</reference>
<keyword evidence="2" id="KW-1185">Reference proteome</keyword>
<evidence type="ECO:0000313" key="2">
    <source>
        <dbReference type="Proteomes" id="UP001487740"/>
    </source>
</evidence>
<gene>
    <name evidence="1" type="ORF">O3P69_020535</name>
</gene>
<sequence>MNKPQGPSTPPDFTPRSSNEGIRVVWFLARIGQSHVVRGGVAEGAGRGKAGLGVRGERHRRLSSCVSVCRGGVASPALRLTDWQLTRPPCSESTKEPRGAVRYSVDERRVWLSVEVGTVNGTCGLNEGSVHHTAREDY</sequence>
<dbReference type="AlphaFoldDB" id="A0AAW0TLL7"/>
<name>A0AAW0TLL7_SCYPA</name>
<comment type="caution">
    <text evidence="1">The sequence shown here is derived from an EMBL/GenBank/DDBJ whole genome shotgun (WGS) entry which is preliminary data.</text>
</comment>
<evidence type="ECO:0000313" key="1">
    <source>
        <dbReference type="EMBL" id="KAK8388604.1"/>
    </source>
</evidence>
<dbReference type="EMBL" id="JARAKH010000028">
    <property type="protein sequence ID" value="KAK8388604.1"/>
    <property type="molecule type" value="Genomic_DNA"/>
</dbReference>
<protein>
    <submittedName>
        <fullName evidence="1">Uncharacterized protein</fullName>
    </submittedName>
</protein>
<proteinExistence type="predicted"/>
<dbReference type="Proteomes" id="UP001487740">
    <property type="component" value="Unassembled WGS sequence"/>
</dbReference>
<accession>A0AAW0TLL7</accession>
<organism evidence="1 2">
    <name type="scientific">Scylla paramamosain</name>
    <name type="common">Mud crab</name>
    <dbReference type="NCBI Taxonomy" id="85552"/>
    <lineage>
        <taxon>Eukaryota</taxon>
        <taxon>Metazoa</taxon>
        <taxon>Ecdysozoa</taxon>
        <taxon>Arthropoda</taxon>
        <taxon>Crustacea</taxon>
        <taxon>Multicrustacea</taxon>
        <taxon>Malacostraca</taxon>
        <taxon>Eumalacostraca</taxon>
        <taxon>Eucarida</taxon>
        <taxon>Decapoda</taxon>
        <taxon>Pleocyemata</taxon>
        <taxon>Brachyura</taxon>
        <taxon>Eubrachyura</taxon>
        <taxon>Portunoidea</taxon>
        <taxon>Portunidae</taxon>
        <taxon>Portuninae</taxon>
        <taxon>Scylla</taxon>
    </lineage>
</organism>